<keyword evidence="1" id="KW-0812">Transmembrane</keyword>
<keyword evidence="1" id="KW-1133">Transmembrane helix</keyword>
<feature type="transmembrane region" description="Helical" evidence="1">
    <location>
        <begin position="6"/>
        <end position="22"/>
    </location>
</feature>
<comment type="caution">
    <text evidence="2">The sequence shown here is derived from an EMBL/GenBank/DDBJ whole genome shotgun (WGS) entry which is preliminary data.</text>
</comment>
<evidence type="ECO:0000313" key="2">
    <source>
        <dbReference type="EMBL" id="MFD1737851.1"/>
    </source>
</evidence>
<accession>A0ABW4LS00</accession>
<gene>
    <name evidence="2" type="ORF">ACFSCX_15045</name>
</gene>
<organism evidence="2 3">
    <name type="scientific">Bacillus salitolerans</name>
    <dbReference type="NCBI Taxonomy" id="1437434"/>
    <lineage>
        <taxon>Bacteria</taxon>
        <taxon>Bacillati</taxon>
        <taxon>Bacillota</taxon>
        <taxon>Bacilli</taxon>
        <taxon>Bacillales</taxon>
        <taxon>Bacillaceae</taxon>
        <taxon>Bacillus</taxon>
    </lineage>
</organism>
<dbReference type="Proteomes" id="UP001597214">
    <property type="component" value="Unassembled WGS sequence"/>
</dbReference>
<proteinExistence type="predicted"/>
<dbReference type="EMBL" id="JBHUEM010000024">
    <property type="protein sequence ID" value="MFD1737851.1"/>
    <property type="molecule type" value="Genomic_DNA"/>
</dbReference>
<sequence>MKQKVILALMIISIGLNILLIYEQNRLINQKDTDIISYIKVLTHIKGNLKEINSGNNDDETIFATKGMLKSIYLIYPEVINTPAAAKYHSHIFDLFDKGEYSKIESQLNDIYKIVESGYTSENKINKKDLIDNLNTYFTNVQYNQ</sequence>
<keyword evidence="3" id="KW-1185">Reference proteome</keyword>
<protein>
    <submittedName>
        <fullName evidence="2">Uncharacterized protein</fullName>
    </submittedName>
</protein>
<evidence type="ECO:0000313" key="3">
    <source>
        <dbReference type="Proteomes" id="UP001597214"/>
    </source>
</evidence>
<reference evidence="3" key="1">
    <citation type="journal article" date="2019" name="Int. J. Syst. Evol. Microbiol.">
        <title>The Global Catalogue of Microorganisms (GCM) 10K type strain sequencing project: providing services to taxonomists for standard genome sequencing and annotation.</title>
        <authorList>
            <consortium name="The Broad Institute Genomics Platform"/>
            <consortium name="The Broad Institute Genome Sequencing Center for Infectious Disease"/>
            <person name="Wu L."/>
            <person name="Ma J."/>
        </authorList>
    </citation>
    <scope>NUCLEOTIDE SEQUENCE [LARGE SCALE GENOMIC DNA]</scope>
    <source>
        <strain evidence="3">CCUG 49339</strain>
    </source>
</reference>
<name>A0ABW4LS00_9BACI</name>
<dbReference type="RefSeq" id="WP_377929071.1">
    <property type="nucleotide sequence ID" value="NZ_JBHUEM010000024.1"/>
</dbReference>
<evidence type="ECO:0000256" key="1">
    <source>
        <dbReference type="SAM" id="Phobius"/>
    </source>
</evidence>
<keyword evidence="1" id="KW-0472">Membrane</keyword>